<dbReference type="SUPFAM" id="SSF53697">
    <property type="entry name" value="SIS domain"/>
    <property type="match status" value="1"/>
</dbReference>
<dbReference type="CDD" id="cd05010">
    <property type="entry name" value="SIS_AgaS_like"/>
    <property type="match status" value="1"/>
</dbReference>
<feature type="domain" description="SIS" evidence="5">
    <location>
        <begin position="45"/>
        <end position="204"/>
    </location>
</feature>
<evidence type="ECO:0000313" key="7">
    <source>
        <dbReference type="Proteomes" id="UP000194885"/>
    </source>
</evidence>
<dbReference type="InterPro" id="IPR035464">
    <property type="entry name" value="SIS_AgaS"/>
</dbReference>
<dbReference type="GO" id="GO:0097367">
    <property type="term" value="F:carbohydrate derivative binding"/>
    <property type="evidence" value="ECO:0007669"/>
    <property type="project" value="InterPro"/>
</dbReference>
<dbReference type="AlphaFoldDB" id="A0A242BCK2"/>
<dbReference type="InterPro" id="IPR050303">
    <property type="entry name" value="GatZ_KbaZ_carbometab"/>
</dbReference>
<dbReference type="Pfam" id="PF01380">
    <property type="entry name" value="SIS"/>
    <property type="match status" value="1"/>
</dbReference>
<dbReference type="InterPro" id="IPR035466">
    <property type="entry name" value="GlmS/AgaS_SIS"/>
</dbReference>
<keyword evidence="2" id="KW-0677">Repeat</keyword>
<protein>
    <submittedName>
        <fullName evidence="6">Sugar isomerase</fullName>
    </submittedName>
</protein>
<evidence type="ECO:0000256" key="2">
    <source>
        <dbReference type="ARBA" id="ARBA00022737"/>
    </source>
</evidence>
<dbReference type="GO" id="GO:0005886">
    <property type="term" value="C:plasma membrane"/>
    <property type="evidence" value="ECO:0007669"/>
    <property type="project" value="TreeGrafter"/>
</dbReference>
<proteinExistence type="inferred from homology"/>
<evidence type="ECO:0000256" key="3">
    <source>
        <dbReference type="ARBA" id="ARBA00022801"/>
    </source>
</evidence>
<gene>
    <name evidence="6" type="ORF">A5810_002086</name>
</gene>
<dbReference type="PROSITE" id="PS51464">
    <property type="entry name" value="SIS"/>
    <property type="match status" value="2"/>
</dbReference>
<dbReference type="InterPro" id="IPR046348">
    <property type="entry name" value="SIS_dom_sf"/>
</dbReference>
<dbReference type="GO" id="GO:0016853">
    <property type="term" value="F:isomerase activity"/>
    <property type="evidence" value="ECO:0007669"/>
    <property type="project" value="UniProtKB-KW"/>
</dbReference>
<evidence type="ECO:0000313" key="6">
    <source>
        <dbReference type="EMBL" id="OTN93224.1"/>
    </source>
</evidence>
<comment type="caution">
    <text evidence="6">The sequence shown here is derived from an EMBL/GenBank/DDBJ whole genome shotgun (WGS) entry which is preliminary data.</text>
</comment>
<feature type="domain" description="SIS" evidence="5">
    <location>
        <begin position="223"/>
        <end position="371"/>
    </location>
</feature>
<dbReference type="Gene3D" id="3.40.50.10490">
    <property type="entry name" value="Glucose-6-phosphate isomerase like protein, domain 1"/>
    <property type="match status" value="2"/>
</dbReference>
<evidence type="ECO:0000259" key="5">
    <source>
        <dbReference type="PROSITE" id="PS51464"/>
    </source>
</evidence>
<dbReference type="EMBL" id="NGKW01000004">
    <property type="protein sequence ID" value="OTN93224.1"/>
    <property type="molecule type" value="Genomic_DNA"/>
</dbReference>
<comment type="catalytic activity">
    <reaction evidence="4">
        <text>D-galactosamine 6-phosphate + H2O = D-tagatopyranose 1-phosphate + NH4(+)</text>
        <dbReference type="Rhea" id="RHEA:47680"/>
        <dbReference type="ChEBI" id="CHEBI:15377"/>
        <dbReference type="ChEBI" id="CHEBI:28938"/>
        <dbReference type="ChEBI" id="CHEBI:71674"/>
        <dbReference type="ChEBI" id="CHEBI:138150"/>
    </reaction>
</comment>
<keyword evidence="6" id="KW-0413">Isomerase</keyword>
<accession>A0A242BCK2</accession>
<keyword evidence="3" id="KW-0378">Hydrolase</keyword>
<dbReference type="RefSeq" id="WP_086323553.1">
    <property type="nucleotide sequence ID" value="NZ_NGKW01000004.1"/>
</dbReference>
<dbReference type="GO" id="GO:0016787">
    <property type="term" value="F:hydrolase activity"/>
    <property type="evidence" value="ECO:0007669"/>
    <property type="project" value="UniProtKB-KW"/>
</dbReference>
<comment type="similarity">
    <text evidence="1">Belongs to the SIS family. AgaS subfamily.</text>
</comment>
<dbReference type="PANTHER" id="PTHR32502:SF3">
    <property type="entry name" value="D-GALACTOSAMINE-6-PHOSPHATE DEAMINASE AGAS-RELATED"/>
    <property type="match status" value="1"/>
</dbReference>
<sequence>MFELSKNKLKQIGAAITTQEIKQQPDLWKETIDRLMQSQENLALFFDQIKKEANGRRIRVIFTGAGTSQYIGDTLLPYLNEHGDNQFFIFHSFGTTDIVASPKEFLFPNEPTLLVSFARSGNSPESVAAVQIANEQVETLFHLTITCAEEGMLAKNAQDDKQNYLLLMPERANDAGFAMTGSFTCMLLSALWIFDQTAMEKKERYLEQLVTIGQDLLSRDQEIQKLLPDFFERIAYLGSGSLAGATREAQLKILELTAGKVATIFDSSMGFRHGPKSFLNSETLVVGFVSNQPYTRNYDLDILEEIKEDRVTANVIAIAQPGTIDFSGMTVLLEDSVSKLPDAYLALAMIMTAQIIALYTSIKVANKPDTPSPTGTVNRVVKGVIIHKYETEGEMTDE</sequence>
<name>A0A242BCK2_ENTFC</name>
<evidence type="ECO:0000256" key="1">
    <source>
        <dbReference type="ARBA" id="ARBA00007748"/>
    </source>
</evidence>
<dbReference type="Proteomes" id="UP000194885">
    <property type="component" value="Unassembled WGS sequence"/>
</dbReference>
<organism evidence="6 7">
    <name type="scientific">Enterococcus faecium</name>
    <name type="common">Streptococcus faecium</name>
    <dbReference type="NCBI Taxonomy" id="1352"/>
    <lineage>
        <taxon>Bacteria</taxon>
        <taxon>Bacillati</taxon>
        <taxon>Bacillota</taxon>
        <taxon>Bacilli</taxon>
        <taxon>Lactobacillales</taxon>
        <taxon>Enterococcaceae</taxon>
        <taxon>Enterococcus</taxon>
    </lineage>
</organism>
<dbReference type="CDD" id="cd05008">
    <property type="entry name" value="SIS_GlmS_GlmD_1"/>
    <property type="match status" value="1"/>
</dbReference>
<dbReference type="GO" id="GO:1901135">
    <property type="term" value="P:carbohydrate derivative metabolic process"/>
    <property type="evidence" value="ECO:0007669"/>
    <property type="project" value="InterPro"/>
</dbReference>
<dbReference type="GO" id="GO:0009401">
    <property type="term" value="P:phosphoenolpyruvate-dependent sugar phosphotransferase system"/>
    <property type="evidence" value="ECO:0007669"/>
    <property type="project" value="TreeGrafter"/>
</dbReference>
<dbReference type="InterPro" id="IPR001347">
    <property type="entry name" value="SIS_dom"/>
</dbReference>
<reference evidence="6 7" key="1">
    <citation type="submission" date="2017-05" db="EMBL/GenBank/DDBJ databases">
        <title>The Genome Sequence of Enterococcus faecium 7H8_DIV0219.</title>
        <authorList>
            <consortium name="The Broad Institute Genomics Platform"/>
            <consortium name="The Broad Institute Genomic Center for Infectious Diseases"/>
            <person name="Earl A."/>
            <person name="Manson A."/>
            <person name="Schwartman J."/>
            <person name="Gilmore M."/>
            <person name="Abouelleil A."/>
            <person name="Cao P."/>
            <person name="Chapman S."/>
            <person name="Cusick C."/>
            <person name="Shea T."/>
            <person name="Young S."/>
            <person name="Neafsey D."/>
            <person name="Nusbaum C."/>
            <person name="Birren B."/>
        </authorList>
    </citation>
    <scope>NUCLEOTIDE SEQUENCE [LARGE SCALE GENOMIC DNA]</scope>
    <source>
        <strain evidence="6 7">7H8_DIV0219</strain>
    </source>
</reference>
<dbReference type="PANTHER" id="PTHR32502">
    <property type="entry name" value="N-ACETYLGALACTOSAMINE PERMEASE II COMPONENT-RELATED"/>
    <property type="match status" value="1"/>
</dbReference>
<evidence type="ECO:0000256" key="4">
    <source>
        <dbReference type="ARBA" id="ARBA00029292"/>
    </source>
</evidence>